<evidence type="ECO:0000313" key="6">
    <source>
        <dbReference type="EMBL" id="NBN62132.1"/>
    </source>
</evidence>
<dbReference type="NCBIfam" id="TIGR02033">
    <property type="entry name" value="D-hydantoinase"/>
    <property type="match status" value="1"/>
</dbReference>
<accession>A0ABW9ZGH5</accession>
<dbReference type="Pfam" id="PF01979">
    <property type="entry name" value="Amidohydro_1"/>
    <property type="match status" value="1"/>
</dbReference>
<dbReference type="Proteomes" id="UP000541347">
    <property type="component" value="Unassembled WGS sequence"/>
</dbReference>
<reference evidence="6 7" key="1">
    <citation type="submission" date="2020-01" db="EMBL/GenBank/DDBJ databases">
        <authorList>
            <person name="Peng S.Y."/>
            <person name="Li J."/>
            <person name="Wang M."/>
            <person name="Wang L."/>
            <person name="Wang C.Q."/>
            <person name="Wang J.R."/>
        </authorList>
    </citation>
    <scope>NUCLEOTIDE SEQUENCE [LARGE SCALE GENOMIC DNA]</scope>
    <source>
        <strain evidence="6 7">XCT-34</strain>
    </source>
</reference>
<keyword evidence="3" id="KW-0479">Metal-binding</keyword>
<dbReference type="Gene3D" id="2.30.40.10">
    <property type="entry name" value="Urease, subunit C, domain 1"/>
    <property type="match status" value="1"/>
</dbReference>
<dbReference type="InterPro" id="IPR006680">
    <property type="entry name" value="Amidohydro-rel"/>
</dbReference>
<sequence>MASTVIKGGTVVTADLTYEADVKVEGGRIVEIGKGLSGDKVLDATGCYVMPGGIDPHVHLEMPFMGTYSADDFESGTRAGLAGGTTMVVDFCLPSPGQSLLDALSMWHNKTSRATADYSFHMAITWWGEQVFNDMETVVRQKGINSFKHFMAYKGALMVDDDEMFSSFQRCAELGALAMVHAENGDVVAQMQAKLLAEGNTGPEAHAYSRPAEVEGEAANRAIMIADMAGVPLYIVHLSCEQGHEAVRRARAKGMRVYGEPLIQHLTLDEAEYAHPDWDHAARRVMSPPFRNKQHQDSLWAGLSSGSLQVVATDHCAFTTAQKRTGYGDFTKIPNGTGGLEDRMPMLWTHGVATGRLTMNEFVAVTSTNIAKILNIYPKKGAILVGADADIVVWDPNREKTISAASQQSSIDYNVFEGQHVRGLPRFTLTRGHVAIEESKVSTREGHGAFVARPPVTAVNKALSTWKELVAPRKVERSGIPVTGV</sequence>
<dbReference type="SUPFAM" id="SSF51556">
    <property type="entry name" value="Metallo-dependent hydrolases"/>
    <property type="match status" value="1"/>
</dbReference>
<protein>
    <submittedName>
        <fullName evidence="6">Dihydropyrimidinase</fullName>
        <ecNumber evidence="6">3.5.2.2</ecNumber>
    </submittedName>
</protein>
<dbReference type="SUPFAM" id="SSF51338">
    <property type="entry name" value="Composite domain of metallo-dependent hydrolases"/>
    <property type="match status" value="2"/>
</dbReference>
<comment type="caution">
    <text evidence="6">The sequence shown here is derived from an EMBL/GenBank/DDBJ whole genome shotgun (WGS) entry which is preliminary data.</text>
</comment>
<keyword evidence="4 6" id="KW-0378">Hydrolase</keyword>
<keyword evidence="7" id="KW-1185">Reference proteome</keyword>
<name>A0ABW9ZGH5_9HYPH</name>
<comment type="similarity">
    <text evidence="2">Belongs to the metallo-dependent hydrolases superfamily. Hydantoinase/dihydropyrimidinase family.</text>
</comment>
<gene>
    <name evidence="6" type="primary">hydA</name>
    <name evidence="6" type="ORF">GWI71_00395</name>
</gene>
<dbReference type="EC" id="3.5.2.2" evidence="6"/>
<dbReference type="PANTHER" id="PTHR11647:SF1">
    <property type="entry name" value="COLLAPSIN RESPONSE MEDIATOR PROTEIN"/>
    <property type="match status" value="1"/>
</dbReference>
<dbReference type="RefSeq" id="WP_161672842.1">
    <property type="nucleotide sequence ID" value="NZ_JAABLP010000001.1"/>
</dbReference>
<evidence type="ECO:0000256" key="1">
    <source>
        <dbReference type="ARBA" id="ARBA00001947"/>
    </source>
</evidence>
<evidence type="ECO:0000256" key="2">
    <source>
        <dbReference type="ARBA" id="ARBA00008829"/>
    </source>
</evidence>
<dbReference type="CDD" id="cd01314">
    <property type="entry name" value="D-HYD"/>
    <property type="match status" value="1"/>
</dbReference>
<dbReference type="InterPro" id="IPR011059">
    <property type="entry name" value="Metal-dep_hydrolase_composite"/>
</dbReference>
<evidence type="ECO:0000256" key="3">
    <source>
        <dbReference type="ARBA" id="ARBA00022723"/>
    </source>
</evidence>
<evidence type="ECO:0000256" key="4">
    <source>
        <dbReference type="ARBA" id="ARBA00022801"/>
    </source>
</evidence>
<evidence type="ECO:0000313" key="7">
    <source>
        <dbReference type="Proteomes" id="UP000541347"/>
    </source>
</evidence>
<dbReference type="GO" id="GO:0004157">
    <property type="term" value="F:dihydropyrimidinase activity"/>
    <property type="evidence" value="ECO:0007669"/>
    <property type="project" value="UniProtKB-EC"/>
</dbReference>
<proteinExistence type="inferred from homology"/>
<organism evidence="6 7">
    <name type="scientific">Pannonibacter tanglangensis</name>
    <dbReference type="NCBI Taxonomy" id="2750084"/>
    <lineage>
        <taxon>Bacteria</taxon>
        <taxon>Pseudomonadati</taxon>
        <taxon>Pseudomonadota</taxon>
        <taxon>Alphaproteobacteria</taxon>
        <taxon>Hyphomicrobiales</taxon>
        <taxon>Stappiaceae</taxon>
        <taxon>Pannonibacter</taxon>
    </lineage>
</organism>
<feature type="domain" description="Amidohydrolase-related" evidence="5">
    <location>
        <begin position="48"/>
        <end position="419"/>
    </location>
</feature>
<dbReference type="PANTHER" id="PTHR11647">
    <property type="entry name" value="HYDRANTOINASE/DIHYDROPYRIMIDINASE FAMILY MEMBER"/>
    <property type="match status" value="1"/>
</dbReference>
<dbReference type="InterPro" id="IPR050378">
    <property type="entry name" value="Metallo-dep_Hydrolases_sf"/>
</dbReference>
<dbReference type="InterPro" id="IPR032466">
    <property type="entry name" value="Metal_Hydrolase"/>
</dbReference>
<dbReference type="Gene3D" id="3.20.20.140">
    <property type="entry name" value="Metal-dependent hydrolases"/>
    <property type="match status" value="1"/>
</dbReference>
<dbReference type="EMBL" id="JAABLP010000001">
    <property type="protein sequence ID" value="NBN62132.1"/>
    <property type="molecule type" value="Genomic_DNA"/>
</dbReference>
<evidence type="ECO:0000259" key="5">
    <source>
        <dbReference type="Pfam" id="PF01979"/>
    </source>
</evidence>
<comment type="cofactor">
    <cofactor evidence="1">
        <name>Zn(2+)</name>
        <dbReference type="ChEBI" id="CHEBI:29105"/>
    </cofactor>
</comment>
<dbReference type="InterPro" id="IPR011778">
    <property type="entry name" value="Hydantoinase/dihydroPyrase"/>
</dbReference>